<sequence length="47" mass="5212">MKNLKKLTREAQKTINGGARNKCIDHSDCVVGWCCNRMCVAQACLEA</sequence>
<keyword evidence="2" id="KW-1185">Reference proteome</keyword>
<dbReference type="EMBL" id="JAUTAL010000001">
    <property type="protein sequence ID" value="MDQ1095386.1"/>
    <property type="molecule type" value="Genomic_DNA"/>
</dbReference>
<comment type="caution">
    <text evidence="1">The sequence shown here is derived from an EMBL/GenBank/DDBJ whole genome shotgun (WGS) entry which is preliminary data.</text>
</comment>
<dbReference type="InterPro" id="IPR058074">
    <property type="entry name" value="Bacteriocin-like"/>
</dbReference>
<dbReference type="RefSeq" id="WP_307446090.1">
    <property type="nucleotide sequence ID" value="NZ_JAUTAL010000001.1"/>
</dbReference>
<accession>A0ABU0TEZ2</accession>
<evidence type="ECO:0008006" key="3">
    <source>
        <dbReference type="Google" id="ProtNLM"/>
    </source>
</evidence>
<protein>
    <recommendedName>
        <fullName evidence="3">Bacteriocin</fullName>
    </recommendedName>
</protein>
<evidence type="ECO:0000313" key="1">
    <source>
        <dbReference type="EMBL" id="MDQ1095386.1"/>
    </source>
</evidence>
<dbReference type="NCBIfam" id="NF047798">
    <property type="entry name" value="leader_Chryseo"/>
    <property type="match status" value="1"/>
</dbReference>
<organism evidence="1 2">
    <name type="scientific">Chryseobacterium camelliae</name>
    <dbReference type="NCBI Taxonomy" id="1265445"/>
    <lineage>
        <taxon>Bacteria</taxon>
        <taxon>Pseudomonadati</taxon>
        <taxon>Bacteroidota</taxon>
        <taxon>Flavobacteriia</taxon>
        <taxon>Flavobacteriales</taxon>
        <taxon>Weeksellaceae</taxon>
        <taxon>Chryseobacterium group</taxon>
        <taxon>Chryseobacterium</taxon>
    </lineage>
</organism>
<evidence type="ECO:0000313" key="2">
    <source>
        <dbReference type="Proteomes" id="UP001225072"/>
    </source>
</evidence>
<dbReference type="Proteomes" id="UP001225072">
    <property type="component" value="Unassembled WGS sequence"/>
</dbReference>
<gene>
    <name evidence="1" type="ORF">QE404_000533</name>
</gene>
<name>A0ABU0TEZ2_9FLAO</name>
<reference evidence="1 2" key="1">
    <citation type="submission" date="2023-07" db="EMBL/GenBank/DDBJ databases">
        <title>Functional and genomic diversity of the sorghum phyllosphere microbiome.</title>
        <authorList>
            <person name="Shade A."/>
        </authorList>
    </citation>
    <scope>NUCLEOTIDE SEQUENCE [LARGE SCALE GENOMIC DNA]</scope>
    <source>
        <strain evidence="1 2">SORGH_AS_1064</strain>
    </source>
</reference>
<proteinExistence type="predicted"/>